<dbReference type="SUPFAM" id="SSF54001">
    <property type="entry name" value="Cysteine proteinases"/>
    <property type="match status" value="1"/>
</dbReference>
<dbReference type="KEGG" id="vg:1485830"/>
<dbReference type="GO" id="GO:0016579">
    <property type="term" value="P:protein deubiquitination"/>
    <property type="evidence" value="ECO:0007669"/>
    <property type="project" value="TreeGrafter"/>
</dbReference>
<dbReference type="PANTHER" id="PTHR12419">
    <property type="entry name" value="OTU DOMAIN CONTAINING PROTEIN"/>
    <property type="match status" value="1"/>
</dbReference>
<dbReference type="GO" id="GO:0019028">
    <property type="term" value="C:viral capsid"/>
    <property type="evidence" value="ECO:0007669"/>
    <property type="project" value="InterPro"/>
</dbReference>
<dbReference type="InterPro" id="IPR050704">
    <property type="entry name" value="Peptidase_C85-like"/>
</dbReference>
<reference evidence="2 3" key="1">
    <citation type="journal article" date="2003" name="Virology">
        <title>Genome sequence and organization of a nucleopolyhedrovirus isolated from the smaller tea tortrix, Adoxophyes honmai.</title>
        <authorList>
            <person name="Nakai M."/>
            <person name="Goto C."/>
            <person name="Kang W."/>
            <person name="Shikata M."/>
            <person name="Luque T."/>
            <person name="Kunimi Y."/>
        </authorList>
    </citation>
    <scope>NUCLEOTIDE SEQUENCE [LARGE SCALE GENOMIC DNA]</scope>
    <source>
        <strain evidence="2 3">ADN001</strain>
    </source>
</reference>
<dbReference type="InterPro" id="IPR038765">
    <property type="entry name" value="Papain-like_cys_pep_sf"/>
</dbReference>
<evidence type="ECO:0000313" key="3">
    <source>
        <dbReference type="Proteomes" id="UP000232720"/>
    </source>
</evidence>
<organismHost>
    <name type="scientific">Adoxophyes honmai</name>
    <name type="common">Smaller tea tortrix moth</name>
    <dbReference type="NCBI Taxonomy" id="85585"/>
</organismHost>
<sequence>MEELISVAGGNEGETPSNLIVYNIEGNGACLFGAIAHLRYSDQLLHRRVRQEIVNYITQNWERFRNYTCNKELNAYRTMEEYQADMLKPETFGSMTELHAASELYSFRFVVFKDTRVYTTVGKQCYPVKHLLFSGDISSGHFDVLENRFKENTSRLDLMLKKNMDLVTENSTLNDYMQVEDLDGILQTLPLSDESNTVNEKYAVARIGFCIGVDSESILINTLLIVNDYLNTNFNNYTEELERQFNTDPYKIQMALENKENLIVNFNTIVHMWVQYKIIKNIVTDVELTDLINVLDIEYDNDVTLTNDKSPEKPKRKRRARLHRSEIEKRLRPLSPTETELKYSPALSISSASETEMPVSSTIVMQPLIEVDQNDANTGFEIDDKVHVPLPVSMPLYLQSLIVHMSLDFTKTYVTCPTKDLSIVPDRSNFYNSISVLKQINKSILTQHIHFYEMLQPLLYYAGNKSGEIYVAWFISASGSYFIKCAHQFNSVRRNFSDENDADRIVLFIYLYNFLWHYRSFLKHLKDFKATSNHNPNLTSLLKLYSENVRKAFVKINFDLDNTELYVTNIPTIVYLMTGKTVS</sequence>
<dbReference type="Gene3D" id="3.90.70.80">
    <property type="match status" value="1"/>
</dbReference>
<feature type="domain" description="OTU" evidence="1">
    <location>
        <begin position="19"/>
        <end position="148"/>
    </location>
</feature>
<protein>
    <submittedName>
        <fullName evidence="2">Capsid protein P80</fullName>
    </submittedName>
</protein>
<dbReference type="PROSITE" id="PS50802">
    <property type="entry name" value="OTU"/>
    <property type="match status" value="1"/>
</dbReference>
<dbReference type="OrthoDB" id="2748at10239"/>
<organism evidence="2 3">
    <name type="scientific">Adoxophyes honmai nucleopolyhedrovirus</name>
    <dbReference type="NCBI Taxonomy" id="224399"/>
    <lineage>
        <taxon>Viruses</taxon>
        <taxon>Viruses incertae sedis</taxon>
        <taxon>Naldaviricetes</taxon>
        <taxon>Lefavirales</taxon>
        <taxon>Baculoviridae</taxon>
        <taxon>Alphabaculovirus</taxon>
        <taxon>Alphabaculovirus adhonmai</taxon>
    </lineage>
</organism>
<dbReference type="GO" id="GO:0004843">
    <property type="term" value="F:cysteine-type deubiquitinase activity"/>
    <property type="evidence" value="ECO:0007669"/>
    <property type="project" value="TreeGrafter"/>
</dbReference>
<dbReference type="InterPro" id="IPR009893">
    <property type="entry name" value="Nucleo_P80/P87"/>
</dbReference>
<dbReference type="Pfam" id="PF07267">
    <property type="entry name" value="Nucleo_P87"/>
    <property type="match status" value="1"/>
</dbReference>
<keyword evidence="3" id="KW-1185">Reference proteome</keyword>
<dbReference type="GeneID" id="1485830"/>
<evidence type="ECO:0000259" key="1">
    <source>
        <dbReference type="PROSITE" id="PS50802"/>
    </source>
</evidence>
<dbReference type="RefSeq" id="NP_818727.1">
    <property type="nucleotide sequence ID" value="NC_004690.1"/>
</dbReference>
<proteinExistence type="predicted"/>
<evidence type="ECO:0000313" key="2">
    <source>
        <dbReference type="EMBL" id="BAC67331.1"/>
    </source>
</evidence>
<name>Q80LL6_NPVAH</name>
<accession>Q80LL6</accession>
<dbReference type="Pfam" id="PF02338">
    <property type="entry name" value="OTU"/>
    <property type="match status" value="1"/>
</dbReference>
<dbReference type="CDD" id="cd22757">
    <property type="entry name" value="OTU_P87_VP80-like"/>
    <property type="match status" value="1"/>
</dbReference>
<dbReference type="EMBL" id="AP006270">
    <property type="protein sequence ID" value="BAC67331.1"/>
    <property type="molecule type" value="Genomic_DNA"/>
</dbReference>
<dbReference type="InterPro" id="IPR003323">
    <property type="entry name" value="OTU_dom"/>
</dbReference>
<dbReference type="Proteomes" id="UP000232720">
    <property type="component" value="Genome"/>
</dbReference>